<keyword evidence="2" id="KW-0732">Signal</keyword>
<feature type="domain" description="Bifunctional inhibitor/plant lipid transfer protein/seed storage helical" evidence="3">
    <location>
        <begin position="31"/>
        <end position="116"/>
    </location>
</feature>
<dbReference type="PROSITE" id="PS51257">
    <property type="entry name" value="PROKAR_LIPOPROTEIN"/>
    <property type="match status" value="1"/>
</dbReference>
<evidence type="ECO:0000256" key="1">
    <source>
        <dbReference type="RuleBase" id="RU000628"/>
    </source>
</evidence>
<proteinExistence type="inferred from homology"/>
<keyword evidence="1" id="KW-0813">Transport</keyword>
<keyword evidence="1" id="KW-0446">Lipid-binding</keyword>
<dbReference type="Gene3D" id="1.10.110.10">
    <property type="entry name" value="Plant lipid-transfer and hydrophobic proteins"/>
    <property type="match status" value="1"/>
</dbReference>
<dbReference type="PANTHER" id="PTHR33076">
    <property type="entry name" value="NON-SPECIFIC LIPID-TRANSFER PROTEIN 2-RELATED"/>
    <property type="match status" value="1"/>
</dbReference>
<dbReference type="AlphaFoldDB" id="A0A833VMC4"/>
<dbReference type="OrthoDB" id="1862539at2759"/>
<dbReference type="CDD" id="cd01960">
    <property type="entry name" value="nsLTP1"/>
    <property type="match status" value="1"/>
</dbReference>
<dbReference type="Pfam" id="PF00234">
    <property type="entry name" value="Tryp_alpha_amyl"/>
    <property type="match status" value="1"/>
</dbReference>
<comment type="caution">
    <text evidence="4">The sequence shown here is derived from an EMBL/GenBank/DDBJ whole genome shotgun (WGS) entry which is preliminary data.</text>
</comment>
<sequence>MARSLTTLVLILTVALSCVYTYTVCAASMPCNEVARMITPCASYLAGRTTMPYRLCCGGMTVLNRTAVTQADKLTVCNCLKGVANHFPTVDFTRAALLPRLCGIAVNVTITPSMDCNSAFLAYNA</sequence>
<dbReference type="EMBL" id="SWLB01000015">
    <property type="protein sequence ID" value="KAF3328604.1"/>
    <property type="molecule type" value="Genomic_DNA"/>
</dbReference>
<protein>
    <recommendedName>
        <fullName evidence="1">Non-specific lipid-transfer protein</fullName>
    </recommendedName>
</protein>
<dbReference type="InterPro" id="IPR000528">
    <property type="entry name" value="Plant_nsLTP"/>
</dbReference>
<evidence type="ECO:0000313" key="5">
    <source>
        <dbReference type="Proteomes" id="UP000623129"/>
    </source>
</evidence>
<gene>
    <name evidence="4" type="ORF">FCM35_KLT05682</name>
</gene>
<dbReference type="GO" id="GO:0006869">
    <property type="term" value="P:lipid transport"/>
    <property type="evidence" value="ECO:0007669"/>
    <property type="project" value="InterPro"/>
</dbReference>
<name>A0A833VMC4_9POAL</name>
<dbReference type="InterPro" id="IPR016140">
    <property type="entry name" value="Bifunc_inhib/LTP/seed_store"/>
</dbReference>
<keyword evidence="5" id="KW-1185">Reference proteome</keyword>
<accession>A0A833VMC4</accession>
<dbReference type="InterPro" id="IPR036312">
    <property type="entry name" value="Bifun_inhib/LTP/seed_sf"/>
</dbReference>
<dbReference type="Proteomes" id="UP000623129">
    <property type="component" value="Unassembled WGS sequence"/>
</dbReference>
<dbReference type="GO" id="GO:0008289">
    <property type="term" value="F:lipid binding"/>
    <property type="evidence" value="ECO:0007669"/>
    <property type="project" value="UniProtKB-KW"/>
</dbReference>
<comment type="similarity">
    <text evidence="1">Belongs to the plant LTP family.</text>
</comment>
<evidence type="ECO:0000256" key="2">
    <source>
        <dbReference type="SAM" id="SignalP"/>
    </source>
</evidence>
<evidence type="ECO:0000313" key="4">
    <source>
        <dbReference type="EMBL" id="KAF3328604.1"/>
    </source>
</evidence>
<feature type="chain" id="PRO_5032702527" description="Non-specific lipid-transfer protein" evidence="2">
    <location>
        <begin position="22"/>
        <end position="125"/>
    </location>
</feature>
<dbReference type="PRINTS" id="PR00382">
    <property type="entry name" value="LIPIDTRNSFER"/>
</dbReference>
<evidence type="ECO:0000259" key="3">
    <source>
        <dbReference type="SMART" id="SM00499"/>
    </source>
</evidence>
<dbReference type="SUPFAM" id="SSF47699">
    <property type="entry name" value="Bifunctional inhibitor/lipid-transfer protein/seed storage 2S albumin"/>
    <property type="match status" value="1"/>
</dbReference>
<comment type="function">
    <text evidence="1">Plant non-specific lipid-transfer proteins transfer phospholipids as well as galactolipids across membranes. May play a role in wax or cutin deposition in the cell walls of expanding epidermal cells and certain secretory tissues.</text>
</comment>
<dbReference type="SMART" id="SM00499">
    <property type="entry name" value="AAI"/>
    <property type="match status" value="1"/>
</dbReference>
<feature type="signal peptide" evidence="2">
    <location>
        <begin position="1"/>
        <end position="21"/>
    </location>
</feature>
<organism evidence="4 5">
    <name type="scientific">Carex littledalei</name>
    <dbReference type="NCBI Taxonomy" id="544730"/>
    <lineage>
        <taxon>Eukaryota</taxon>
        <taxon>Viridiplantae</taxon>
        <taxon>Streptophyta</taxon>
        <taxon>Embryophyta</taxon>
        <taxon>Tracheophyta</taxon>
        <taxon>Spermatophyta</taxon>
        <taxon>Magnoliopsida</taxon>
        <taxon>Liliopsida</taxon>
        <taxon>Poales</taxon>
        <taxon>Cyperaceae</taxon>
        <taxon>Cyperoideae</taxon>
        <taxon>Cariceae</taxon>
        <taxon>Carex</taxon>
        <taxon>Carex subgen. Euthyceras</taxon>
    </lineage>
</organism>
<reference evidence="4" key="1">
    <citation type="submission" date="2020-01" db="EMBL/GenBank/DDBJ databases">
        <title>Genome sequence of Kobresia littledalei, the first chromosome-level genome in the family Cyperaceae.</title>
        <authorList>
            <person name="Qu G."/>
        </authorList>
    </citation>
    <scope>NUCLEOTIDE SEQUENCE</scope>
    <source>
        <strain evidence="4">C.B.Clarke</strain>
        <tissue evidence="4">Leaf</tissue>
    </source>
</reference>